<accession>A0A6V8KPL3</accession>
<protein>
    <recommendedName>
        <fullName evidence="4">ROK family protein</fullName>
    </recommendedName>
</protein>
<comment type="caution">
    <text evidence="2">The sequence shown here is derived from an EMBL/GenBank/DDBJ whole genome shotgun (WGS) entry which is preliminary data.</text>
</comment>
<name>A0A6V8KPL3_9ACTN</name>
<dbReference type="InterPro" id="IPR043129">
    <property type="entry name" value="ATPase_NBD"/>
</dbReference>
<dbReference type="EMBL" id="BLPG01000001">
    <property type="protein sequence ID" value="GFJ87112.1"/>
    <property type="molecule type" value="Genomic_DNA"/>
</dbReference>
<reference evidence="2 3" key="2">
    <citation type="submission" date="2020-03" db="EMBL/GenBank/DDBJ databases">
        <authorList>
            <person name="Ichikawa N."/>
            <person name="Kimura A."/>
            <person name="Kitahashi Y."/>
            <person name="Uohara A."/>
        </authorList>
    </citation>
    <scope>NUCLEOTIDE SEQUENCE [LARGE SCALE GENOMIC DNA]</scope>
    <source>
        <strain evidence="2 3">NBRC 108638</strain>
    </source>
</reference>
<sequence length="102" mass="10334">MAAADRSEVAARVLAETAGYLGAGLANLINLFNPERVVLGGWAGLALGGRLLPEIRRAAAAQALRHPYAEASIELCRLGPDAVSVGAATLPMARLLSTGGAA</sequence>
<evidence type="ECO:0000256" key="1">
    <source>
        <dbReference type="ARBA" id="ARBA00006479"/>
    </source>
</evidence>
<reference evidence="2 3" key="1">
    <citation type="submission" date="2020-03" db="EMBL/GenBank/DDBJ databases">
        <title>Whole genome shotgun sequence of Phytohabitans rumicis NBRC 108638.</title>
        <authorList>
            <person name="Komaki H."/>
            <person name="Tamura T."/>
        </authorList>
    </citation>
    <scope>NUCLEOTIDE SEQUENCE [LARGE SCALE GENOMIC DNA]</scope>
    <source>
        <strain evidence="2 3">NBRC 108638</strain>
    </source>
</reference>
<comment type="similarity">
    <text evidence="1">Belongs to the ROK (NagC/XylR) family.</text>
</comment>
<dbReference type="Proteomes" id="UP000482960">
    <property type="component" value="Unassembled WGS sequence"/>
</dbReference>
<dbReference type="PANTHER" id="PTHR18964:SF149">
    <property type="entry name" value="BIFUNCTIONAL UDP-N-ACETYLGLUCOSAMINE 2-EPIMERASE_N-ACETYLMANNOSAMINE KINASE"/>
    <property type="match status" value="1"/>
</dbReference>
<organism evidence="2 3">
    <name type="scientific">Phytohabitans rumicis</name>
    <dbReference type="NCBI Taxonomy" id="1076125"/>
    <lineage>
        <taxon>Bacteria</taxon>
        <taxon>Bacillati</taxon>
        <taxon>Actinomycetota</taxon>
        <taxon>Actinomycetes</taxon>
        <taxon>Micromonosporales</taxon>
        <taxon>Micromonosporaceae</taxon>
    </lineage>
</organism>
<keyword evidence="3" id="KW-1185">Reference proteome</keyword>
<dbReference type="InterPro" id="IPR000600">
    <property type="entry name" value="ROK"/>
</dbReference>
<gene>
    <name evidence="2" type="ORF">Prum_007540</name>
</gene>
<evidence type="ECO:0000313" key="2">
    <source>
        <dbReference type="EMBL" id="GFJ87112.1"/>
    </source>
</evidence>
<dbReference type="PANTHER" id="PTHR18964">
    <property type="entry name" value="ROK (REPRESSOR, ORF, KINASE) FAMILY"/>
    <property type="match status" value="1"/>
</dbReference>
<evidence type="ECO:0008006" key="4">
    <source>
        <dbReference type="Google" id="ProtNLM"/>
    </source>
</evidence>
<dbReference type="AlphaFoldDB" id="A0A6V8KPL3"/>
<dbReference type="SUPFAM" id="SSF53067">
    <property type="entry name" value="Actin-like ATPase domain"/>
    <property type="match status" value="1"/>
</dbReference>
<evidence type="ECO:0000313" key="3">
    <source>
        <dbReference type="Proteomes" id="UP000482960"/>
    </source>
</evidence>
<dbReference type="Gene3D" id="3.30.420.40">
    <property type="match status" value="1"/>
</dbReference>
<proteinExistence type="inferred from homology"/>
<dbReference type="Pfam" id="PF00480">
    <property type="entry name" value="ROK"/>
    <property type="match status" value="1"/>
</dbReference>